<dbReference type="Pfam" id="PF00291">
    <property type="entry name" value="PALP"/>
    <property type="match status" value="1"/>
</dbReference>
<dbReference type="AlphaFoldDB" id="A0A1F6CSC0"/>
<keyword evidence="4" id="KW-0456">Lyase</keyword>
<name>A0A1F6CSC0_9BACT</name>
<feature type="domain" description="Threonine synthase N-terminal" evidence="8">
    <location>
        <begin position="4"/>
        <end position="81"/>
    </location>
</feature>
<dbReference type="SUPFAM" id="SSF53686">
    <property type="entry name" value="Tryptophan synthase beta subunit-like PLP-dependent enzymes"/>
    <property type="match status" value="1"/>
</dbReference>
<evidence type="ECO:0000256" key="3">
    <source>
        <dbReference type="ARBA" id="ARBA00022898"/>
    </source>
</evidence>
<evidence type="ECO:0000313" key="9">
    <source>
        <dbReference type="EMBL" id="OGG52044.1"/>
    </source>
</evidence>
<comment type="similarity">
    <text evidence="2">Belongs to the threonine synthase family.</text>
</comment>
<dbReference type="Proteomes" id="UP000176445">
    <property type="component" value="Unassembled WGS sequence"/>
</dbReference>
<dbReference type="InterPro" id="IPR036052">
    <property type="entry name" value="TrpB-like_PALP_sf"/>
</dbReference>
<dbReference type="InterPro" id="IPR051166">
    <property type="entry name" value="Threonine_Synthase"/>
</dbReference>
<keyword evidence="3 6" id="KW-0663">Pyridoxal phosphate</keyword>
<protein>
    <recommendedName>
        <fullName evidence="5">Threonine synthase</fullName>
        <ecNumber evidence="5">4.2.3.1</ecNumber>
    </recommendedName>
</protein>
<dbReference type="PANTHER" id="PTHR42690">
    <property type="entry name" value="THREONINE SYNTHASE FAMILY MEMBER"/>
    <property type="match status" value="1"/>
</dbReference>
<evidence type="ECO:0000313" key="10">
    <source>
        <dbReference type="Proteomes" id="UP000176445"/>
    </source>
</evidence>
<dbReference type="Gene3D" id="3.90.1380.10">
    <property type="entry name" value="Threonine synthase, N-terminal domain"/>
    <property type="match status" value="1"/>
</dbReference>
<gene>
    <name evidence="9" type="ORF">A2704_06125</name>
</gene>
<evidence type="ECO:0000259" key="7">
    <source>
        <dbReference type="Pfam" id="PF00291"/>
    </source>
</evidence>
<dbReference type="Pfam" id="PF14821">
    <property type="entry name" value="Thr_synth_N"/>
    <property type="match status" value="1"/>
</dbReference>
<comment type="caution">
    <text evidence="9">The sequence shown here is derived from an EMBL/GenBank/DDBJ whole genome shotgun (WGS) entry which is preliminary data.</text>
</comment>
<dbReference type="InterPro" id="IPR037158">
    <property type="entry name" value="Thr_synth_N_sf"/>
</dbReference>
<evidence type="ECO:0000259" key="8">
    <source>
        <dbReference type="Pfam" id="PF14821"/>
    </source>
</evidence>
<reference evidence="9 10" key="1">
    <citation type="journal article" date="2016" name="Nat. Commun.">
        <title>Thousands of microbial genomes shed light on interconnected biogeochemical processes in an aquifer system.</title>
        <authorList>
            <person name="Anantharaman K."/>
            <person name="Brown C.T."/>
            <person name="Hug L.A."/>
            <person name="Sharon I."/>
            <person name="Castelle C.J."/>
            <person name="Probst A.J."/>
            <person name="Thomas B.C."/>
            <person name="Singh A."/>
            <person name="Wilkins M.J."/>
            <person name="Karaoz U."/>
            <person name="Brodie E.L."/>
            <person name="Williams K.H."/>
            <person name="Hubbard S.S."/>
            <person name="Banfield J.F."/>
        </authorList>
    </citation>
    <scope>NUCLEOTIDE SEQUENCE [LARGE SCALE GENOMIC DNA]</scope>
</reference>
<evidence type="ECO:0000256" key="1">
    <source>
        <dbReference type="ARBA" id="ARBA00001933"/>
    </source>
</evidence>
<evidence type="ECO:0000256" key="5">
    <source>
        <dbReference type="NCBIfam" id="TIGR00260"/>
    </source>
</evidence>
<evidence type="ECO:0000256" key="2">
    <source>
        <dbReference type="ARBA" id="ARBA00005517"/>
    </source>
</evidence>
<evidence type="ECO:0000256" key="6">
    <source>
        <dbReference type="PIRSR" id="PIRSR604450-51"/>
    </source>
</evidence>
<feature type="domain" description="Tryptophan synthase beta chain-like PALP" evidence="7">
    <location>
        <begin position="102"/>
        <end position="330"/>
    </location>
</feature>
<dbReference type="InterPro" id="IPR004450">
    <property type="entry name" value="Thr_synthase-like"/>
</dbReference>
<comment type="cofactor">
    <cofactor evidence="1 6">
        <name>pyridoxal 5'-phosphate</name>
        <dbReference type="ChEBI" id="CHEBI:597326"/>
    </cofactor>
</comment>
<dbReference type="GO" id="GO:0004795">
    <property type="term" value="F:threonine synthase activity"/>
    <property type="evidence" value="ECO:0007669"/>
    <property type="project" value="UniProtKB-UniRule"/>
</dbReference>
<organism evidence="9 10">
    <name type="scientific">Candidatus Kaiserbacteria bacterium RIFCSPHIGHO2_01_FULL_54_36b</name>
    <dbReference type="NCBI Taxonomy" id="1798483"/>
    <lineage>
        <taxon>Bacteria</taxon>
        <taxon>Candidatus Kaiseribacteriota</taxon>
    </lineage>
</organism>
<accession>A0A1F6CSC0</accession>
<evidence type="ECO:0000256" key="4">
    <source>
        <dbReference type="ARBA" id="ARBA00023239"/>
    </source>
</evidence>
<dbReference type="InterPro" id="IPR029144">
    <property type="entry name" value="Thr_synth_N"/>
</dbReference>
<proteinExistence type="inferred from homology"/>
<dbReference type="GO" id="GO:0009088">
    <property type="term" value="P:threonine biosynthetic process"/>
    <property type="evidence" value="ECO:0007669"/>
    <property type="project" value="UniProtKB-UniRule"/>
</dbReference>
<dbReference type="CDD" id="cd01560">
    <property type="entry name" value="Thr-synth_2"/>
    <property type="match status" value="1"/>
</dbReference>
<dbReference type="PANTHER" id="PTHR42690:SF1">
    <property type="entry name" value="THREONINE SYNTHASE-LIKE 2"/>
    <property type="match status" value="1"/>
</dbReference>
<dbReference type="Pfam" id="PF24857">
    <property type="entry name" value="THR4_C"/>
    <property type="match status" value="1"/>
</dbReference>
<dbReference type="NCBIfam" id="TIGR00260">
    <property type="entry name" value="thrC"/>
    <property type="match status" value="1"/>
</dbReference>
<dbReference type="EC" id="4.2.3.1" evidence="5"/>
<dbReference type="InterPro" id="IPR001926">
    <property type="entry name" value="TrpB-like_PALP"/>
</dbReference>
<dbReference type="EMBL" id="MFKW01000005">
    <property type="protein sequence ID" value="OGG52044.1"/>
    <property type="molecule type" value="Genomic_DNA"/>
</dbReference>
<sequence>MNMISTRDTSKTAQSYADVLLAGLAPDGGLYVPSEYPQLSRAELQELKGHSYRDIAFAIKKKLIGGDIPDKDLRGMIDRAYSESSFGAAEGGNIVPLIRVEDDFYVQQLSLGPTAAFKDMAMQELGQEMQYELKKRGEHLTILGATSGDTGSAAEAAFKGLTSVTLFMLSPEVGMSAFQKAQMGMLSGGNIFNVSVRGRFDDCQDLVKELKQEEEFSKLGAVNSINWGRISSQVPYFVSGYLQAAAHIGDPVDFVVPSGNFGDMLSGYIAKQMGVPIRRLIVATNENTVLDTLFKTGIYTLASAQVTSSPSMDISKASNYERLAFDVLKGDAAALTRYMSEFESKKRVDLKDYGASAEDFTALGFSSDSSSHTDRLQAIRDVYKKCAYVIDPHTADGVSVGFREKKSDGVPMVCMGTALAVKFEETIQEALGFVPERPVRFKDLERGLPEKAFHVIDVDAEQLRQLIRKHAPAANSSDVS</sequence>
<feature type="modified residue" description="N6-(pyridoxal phosphate)lysine" evidence="6">
    <location>
        <position position="118"/>
    </location>
</feature>
<dbReference type="Gene3D" id="3.40.50.1100">
    <property type="match status" value="2"/>
</dbReference>